<gene>
    <name evidence="2" type="ORF">GRI72_04340</name>
</gene>
<organism evidence="2 3">
    <name type="scientific">Pelagerythrobacter marinus</name>
    <dbReference type="NCBI Taxonomy" id="538382"/>
    <lineage>
        <taxon>Bacteria</taxon>
        <taxon>Pseudomonadati</taxon>
        <taxon>Pseudomonadota</taxon>
        <taxon>Alphaproteobacteria</taxon>
        <taxon>Sphingomonadales</taxon>
        <taxon>Erythrobacteraceae</taxon>
        <taxon>Pelagerythrobacter</taxon>
    </lineage>
</organism>
<comment type="caution">
    <text evidence="2">The sequence shown here is derived from an EMBL/GenBank/DDBJ whole genome shotgun (WGS) entry which is preliminary data.</text>
</comment>
<dbReference type="InterPro" id="IPR014922">
    <property type="entry name" value="YdhG-like"/>
</dbReference>
<proteinExistence type="predicted"/>
<sequence>MKPAMKAAASPEAFVESLSGWQARVVPPMRETIAAAAPFEQAIKWGNLVFLDNGPCILIRAEPERVLLGFWRGKRLTGIEPRIRPSGKYELGNLVLREGDAIDPAALARLAREAAALNRALGDPTARG</sequence>
<dbReference type="SUPFAM" id="SSF159888">
    <property type="entry name" value="YdhG-like"/>
    <property type="match status" value="1"/>
</dbReference>
<dbReference type="RefSeq" id="WP_160732722.1">
    <property type="nucleotide sequence ID" value="NZ_WTYO01000002.1"/>
</dbReference>
<evidence type="ECO:0000313" key="2">
    <source>
        <dbReference type="EMBL" id="MXO68058.1"/>
    </source>
</evidence>
<dbReference type="Pfam" id="PF08818">
    <property type="entry name" value="DUF1801"/>
    <property type="match status" value="1"/>
</dbReference>
<reference evidence="2 3" key="1">
    <citation type="submission" date="2019-12" db="EMBL/GenBank/DDBJ databases">
        <title>Genomic-based taxomic classification of the family Erythrobacteraceae.</title>
        <authorList>
            <person name="Xu L."/>
        </authorList>
    </citation>
    <scope>NUCLEOTIDE SEQUENCE [LARGE SCALE GENOMIC DNA]</scope>
    <source>
        <strain evidence="2 3">H32</strain>
    </source>
</reference>
<dbReference type="Proteomes" id="UP000444401">
    <property type="component" value="Unassembled WGS sequence"/>
</dbReference>
<name>A0ABW9UUH4_9SPHN</name>
<keyword evidence="3" id="KW-1185">Reference proteome</keyword>
<dbReference type="EMBL" id="WTYO01000002">
    <property type="protein sequence ID" value="MXO68058.1"/>
    <property type="molecule type" value="Genomic_DNA"/>
</dbReference>
<evidence type="ECO:0000259" key="1">
    <source>
        <dbReference type="Pfam" id="PF08818"/>
    </source>
</evidence>
<evidence type="ECO:0000313" key="3">
    <source>
        <dbReference type="Proteomes" id="UP000444401"/>
    </source>
</evidence>
<accession>A0ABW9UUH4</accession>
<protein>
    <submittedName>
        <fullName evidence="2">DUF1801 domain-containing protein</fullName>
    </submittedName>
</protein>
<feature type="domain" description="YdhG-like" evidence="1">
    <location>
        <begin position="29"/>
        <end position="114"/>
    </location>
</feature>